<keyword evidence="1" id="KW-0175">Coiled coil</keyword>
<evidence type="ECO:0000256" key="1">
    <source>
        <dbReference type="SAM" id="Coils"/>
    </source>
</evidence>
<feature type="transmembrane region" description="Helical" evidence="2">
    <location>
        <begin position="266"/>
        <end position="287"/>
    </location>
</feature>
<organism evidence="3 4">
    <name type="scientific">Maribellus comscasis</name>
    <dbReference type="NCBI Taxonomy" id="2681766"/>
    <lineage>
        <taxon>Bacteria</taxon>
        <taxon>Pseudomonadati</taxon>
        <taxon>Bacteroidota</taxon>
        <taxon>Bacteroidia</taxon>
        <taxon>Marinilabiliales</taxon>
        <taxon>Prolixibacteraceae</taxon>
        <taxon>Maribellus</taxon>
    </lineage>
</organism>
<keyword evidence="2" id="KW-1133">Transmembrane helix</keyword>
<feature type="coiled-coil region" evidence="1">
    <location>
        <begin position="7"/>
        <end position="34"/>
    </location>
</feature>
<gene>
    <name evidence="3" type="ORF">GM418_13850</name>
</gene>
<keyword evidence="4" id="KW-1185">Reference proteome</keyword>
<reference evidence="3 4" key="1">
    <citation type="submission" date="2019-11" db="EMBL/GenBank/DDBJ databases">
        <authorList>
            <person name="Zheng R.K."/>
            <person name="Sun C.M."/>
        </authorList>
    </citation>
    <scope>NUCLEOTIDE SEQUENCE [LARGE SCALE GENOMIC DNA]</scope>
    <source>
        <strain evidence="3 4">WC007</strain>
    </source>
</reference>
<name>A0A6I6JUG4_9BACT</name>
<keyword evidence="2" id="KW-0812">Transmembrane</keyword>
<keyword evidence="2" id="KW-0472">Membrane</keyword>
<dbReference type="RefSeq" id="WP_158867278.1">
    <property type="nucleotide sequence ID" value="NZ_CP046401.1"/>
</dbReference>
<protein>
    <submittedName>
        <fullName evidence="3">Uncharacterized protein</fullName>
    </submittedName>
</protein>
<dbReference type="AlphaFoldDB" id="A0A6I6JUG4"/>
<dbReference type="Proteomes" id="UP000428260">
    <property type="component" value="Chromosome"/>
</dbReference>
<dbReference type="KEGG" id="mcos:GM418_13850"/>
<feature type="transmembrane region" description="Helical" evidence="2">
    <location>
        <begin position="299"/>
        <end position="317"/>
    </location>
</feature>
<accession>A0A6I6JUG4</accession>
<dbReference type="EMBL" id="CP046401">
    <property type="protein sequence ID" value="QGY44710.1"/>
    <property type="molecule type" value="Genomic_DNA"/>
</dbReference>
<sequence length="412" mass="48748">MTTNETLKSKRELANRLVQEIIEIKENVESIKIDAEKTYSHIDLKDTEFKKLINSLNRINSTTEEAISNFRKERDRIKTLLTQANNFYDKKFLPLSEKIENKETGFRAKITSSNRELRELEKIKSDCSKQYDEIKKFVSEYKIKSRELSNINSHIRRLSETSEKNKNKTDSLLLKIQKADKEIQDFLTKNKSRNTETLSLEKNIKTRDETSKKLLAEIERLFNESNTKREEIQDVYEIAHETGLSGEFGNRRNNLKDSFKNWEKRILITSIILLVCLIGLFICQLVLYGWDIKDNNFDYNFYVRFLILSPIVYYLVFCSTQYSKVKKLHDKYSFKTTLAMTIKSHIELLTQIEEFQSPERTDKILDFIIEGFNKIYNEPYANDDFKMKVELANIKLDLQKNLLEKLNINKEK</sequence>
<evidence type="ECO:0000313" key="4">
    <source>
        <dbReference type="Proteomes" id="UP000428260"/>
    </source>
</evidence>
<evidence type="ECO:0000256" key="2">
    <source>
        <dbReference type="SAM" id="Phobius"/>
    </source>
</evidence>
<evidence type="ECO:0000313" key="3">
    <source>
        <dbReference type="EMBL" id="QGY44710.1"/>
    </source>
</evidence>
<proteinExistence type="predicted"/>